<dbReference type="SUPFAM" id="SSF56300">
    <property type="entry name" value="Metallo-dependent phosphatases"/>
    <property type="match status" value="1"/>
</dbReference>
<dbReference type="InterPro" id="IPR018946">
    <property type="entry name" value="PhoD-like_MPP"/>
</dbReference>
<dbReference type="Pfam" id="PF09423">
    <property type="entry name" value="PhoD"/>
    <property type="match status" value="1"/>
</dbReference>
<protein>
    <submittedName>
        <fullName evidence="4">Alkaline phosphatase D family protein</fullName>
    </submittedName>
</protein>
<sequence length="529" mass="59489">MSNHLHAKGVGRRRFLGYSTAGATAVMLGTGAWSTNAYAETPPRQDPFTLGVASGDPAPDGVVLWTRLATEPLAADGRGGMPERRFPVQYQVSEDPGFTRIVRSGTVVASPELGHSVHPEIHGLQPSRHYWYRFRVGEHLSPVGRTRTAPELGTTPSSLNFAIASCQSYEAGFYTAYQHMAEEDLDLVVHLGDYIYEKSYVEDPILHTGEPLPDYLRTQCYDLPRYRLQYALYKADPLLQDAHAMCPWVTTFDDHEVAAIWPYVDDPSEMPADYNERKAAGFQAMYENQPLRHDQMPSGHDMRIHRRVQYGDLADFTMLDTRQYRSSHEGHIDPDATMLGGKQRDWLIDGFSSSRARWQIIGNQAPMVQIDRDVDPEVEAWYGSWDGGFVTERNLVLTEAHERGVENLVVITGDRHCNYLADLKTDFDDPDSPVVGTEIVGTSISSQRDGDDLPQQGIDYPIANPWLKFYNQQRGYCRVTLTPDLLTNEYRVMPYVSRPDAPITTRATARIQHGSPEGHLEDGTPTDEL</sequence>
<evidence type="ECO:0000259" key="2">
    <source>
        <dbReference type="Pfam" id="PF09423"/>
    </source>
</evidence>
<dbReference type="InterPro" id="IPR006311">
    <property type="entry name" value="TAT_signal"/>
</dbReference>
<dbReference type="PANTHER" id="PTHR43606">
    <property type="entry name" value="PHOSPHATASE, PUTATIVE (AFU_ORTHOLOGUE AFUA_6G08710)-RELATED"/>
    <property type="match status" value="1"/>
</dbReference>
<dbReference type="PANTHER" id="PTHR43606:SF2">
    <property type="entry name" value="ALKALINE PHOSPHATASE FAMILY PROTEIN (AFU_ORTHOLOGUE AFUA_5G03860)"/>
    <property type="match status" value="1"/>
</dbReference>
<organism evidence="4 5">
    <name type="scientific">Candidatus Avipropionibacterium avicola</name>
    <dbReference type="NCBI Taxonomy" id="2840701"/>
    <lineage>
        <taxon>Bacteria</taxon>
        <taxon>Bacillati</taxon>
        <taxon>Actinomycetota</taxon>
        <taxon>Actinomycetes</taxon>
        <taxon>Propionibacteriales</taxon>
        <taxon>Propionibacteriaceae</taxon>
        <taxon>Propionibacteriaceae incertae sedis</taxon>
        <taxon>Candidatus Avipropionibacterium</taxon>
    </lineage>
</organism>
<dbReference type="CDD" id="cd07389">
    <property type="entry name" value="MPP_PhoD"/>
    <property type="match status" value="1"/>
</dbReference>
<evidence type="ECO:0000256" key="1">
    <source>
        <dbReference type="SAM" id="MobiDB-lite"/>
    </source>
</evidence>
<dbReference type="InterPro" id="IPR032093">
    <property type="entry name" value="PhoD_N"/>
</dbReference>
<feature type="domain" description="PhoD-like phosphatase metallophosphatase" evidence="2">
    <location>
        <begin position="161"/>
        <end position="489"/>
    </location>
</feature>
<name>A0A9D1KNH5_9ACTN</name>
<feature type="region of interest" description="Disordered" evidence="1">
    <location>
        <begin position="510"/>
        <end position="529"/>
    </location>
</feature>
<dbReference type="EMBL" id="DVLP01000281">
    <property type="protein sequence ID" value="HIT75797.1"/>
    <property type="molecule type" value="Genomic_DNA"/>
</dbReference>
<dbReference type="PROSITE" id="PS51318">
    <property type="entry name" value="TAT"/>
    <property type="match status" value="1"/>
</dbReference>
<dbReference type="Pfam" id="PF16655">
    <property type="entry name" value="PhoD_N"/>
    <property type="match status" value="1"/>
</dbReference>
<dbReference type="AlphaFoldDB" id="A0A9D1KNH5"/>
<dbReference type="InterPro" id="IPR029052">
    <property type="entry name" value="Metallo-depent_PP-like"/>
</dbReference>
<evidence type="ECO:0000259" key="3">
    <source>
        <dbReference type="Pfam" id="PF16655"/>
    </source>
</evidence>
<comment type="caution">
    <text evidence="4">The sequence shown here is derived from an EMBL/GenBank/DDBJ whole genome shotgun (WGS) entry which is preliminary data.</text>
</comment>
<evidence type="ECO:0000313" key="5">
    <source>
        <dbReference type="Proteomes" id="UP000886842"/>
    </source>
</evidence>
<gene>
    <name evidence="4" type="ORF">IAA98_09445</name>
</gene>
<reference evidence="4" key="2">
    <citation type="journal article" date="2021" name="PeerJ">
        <title>Extensive microbial diversity within the chicken gut microbiome revealed by metagenomics and culture.</title>
        <authorList>
            <person name="Gilroy R."/>
            <person name="Ravi A."/>
            <person name="Getino M."/>
            <person name="Pursley I."/>
            <person name="Horton D.L."/>
            <person name="Alikhan N.F."/>
            <person name="Baker D."/>
            <person name="Gharbi K."/>
            <person name="Hall N."/>
            <person name="Watson M."/>
            <person name="Adriaenssens E.M."/>
            <person name="Foster-Nyarko E."/>
            <person name="Jarju S."/>
            <person name="Secka A."/>
            <person name="Antonio M."/>
            <person name="Oren A."/>
            <person name="Chaudhuri R.R."/>
            <person name="La Ragione R."/>
            <person name="Hildebrand F."/>
            <person name="Pallen M.J."/>
        </authorList>
    </citation>
    <scope>NUCLEOTIDE SEQUENCE</scope>
    <source>
        <strain evidence="4">ChiGjej1B1-24693</strain>
    </source>
</reference>
<evidence type="ECO:0000313" key="4">
    <source>
        <dbReference type="EMBL" id="HIT75797.1"/>
    </source>
</evidence>
<accession>A0A9D1KNH5</accession>
<reference evidence="4" key="1">
    <citation type="submission" date="2020-10" db="EMBL/GenBank/DDBJ databases">
        <authorList>
            <person name="Gilroy R."/>
        </authorList>
    </citation>
    <scope>NUCLEOTIDE SEQUENCE</scope>
    <source>
        <strain evidence="4">ChiGjej1B1-24693</strain>
    </source>
</reference>
<dbReference type="InterPro" id="IPR052900">
    <property type="entry name" value="Phospholipid_Metab_Enz"/>
</dbReference>
<dbReference type="Gene3D" id="3.60.21.70">
    <property type="entry name" value="PhoD-like phosphatase"/>
    <property type="match status" value="1"/>
</dbReference>
<dbReference type="Gene3D" id="2.60.40.380">
    <property type="entry name" value="Purple acid phosphatase-like, N-terminal"/>
    <property type="match status" value="1"/>
</dbReference>
<dbReference type="InterPro" id="IPR038607">
    <property type="entry name" value="PhoD-like_sf"/>
</dbReference>
<proteinExistence type="predicted"/>
<feature type="domain" description="Phospholipase D N-terminal" evidence="3">
    <location>
        <begin position="50"/>
        <end position="148"/>
    </location>
</feature>
<dbReference type="Proteomes" id="UP000886842">
    <property type="component" value="Unassembled WGS sequence"/>
</dbReference>